<proteinExistence type="predicted"/>
<dbReference type="Proteomes" id="UP000461730">
    <property type="component" value="Unassembled WGS sequence"/>
</dbReference>
<dbReference type="EMBL" id="WRXN01000019">
    <property type="protein sequence ID" value="MVT12105.1"/>
    <property type="molecule type" value="Genomic_DNA"/>
</dbReference>
<gene>
    <name evidence="1" type="ORF">GO493_27855</name>
</gene>
<accession>A0A7K1UDL5</accession>
<keyword evidence="2" id="KW-1185">Reference proteome</keyword>
<comment type="caution">
    <text evidence="1">The sequence shown here is derived from an EMBL/GenBank/DDBJ whole genome shotgun (WGS) entry which is preliminary data.</text>
</comment>
<reference evidence="1 2" key="1">
    <citation type="submission" date="2019-12" db="EMBL/GenBank/DDBJ databases">
        <title>Chitinophaga sp. strain ysch24 (GDMCC 1.1355), whole genome shotgun sequence.</title>
        <authorList>
            <person name="Zhang X."/>
        </authorList>
    </citation>
    <scope>NUCLEOTIDE SEQUENCE [LARGE SCALE GENOMIC DNA]</scope>
    <source>
        <strain evidence="2">ysch24</strain>
    </source>
</reference>
<organism evidence="1 2">
    <name type="scientific">Chitinophaga tropicalis</name>
    <dbReference type="NCBI Taxonomy" id="2683588"/>
    <lineage>
        <taxon>Bacteria</taxon>
        <taxon>Pseudomonadati</taxon>
        <taxon>Bacteroidota</taxon>
        <taxon>Chitinophagia</taxon>
        <taxon>Chitinophagales</taxon>
        <taxon>Chitinophagaceae</taxon>
        <taxon>Chitinophaga</taxon>
    </lineage>
</organism>
<protein>
    <submittedName>
        <fullName evidence="1">Uncharacterized protein</fullName>
    </submittedName>
</protein>
<name>A0A7K1UDL5_9BACT</name>
<dbReference type="InterPro" id="IPR053865">
    <property type="entry name" value="DUF6934"/>
</dbReference>
<dbReference type="AlphaFoldDB" id="A0A7K1UDL5"/>
<evidence type="ECO:0000313" key="2">
    <source>
        <dbReference type="Proteomes" id="UP000461730"/>
    </source>
</evidence>
<dbReference type="RefSeq" id="WP_157309524.1">
    <property type="nucleotide sequence ID" value="NZ_WRXN01000019.1"/>
</dbReference>
<evidence type="ECO:0000313" key="1">
    <source>
        <dbReference type="EMBL" id="MVT12105.1"/>
    </source>
</evidence>
<sequence>MKKENYPYITNENFARFEFESQGPNGTIKKVVDYFEIGEWIDGTPVYNLAFGDWDEHNNAISDSTISNNADRNKVLSTVANTVVDIMAHLGNIAVYAEGSTPARTRLYQMGINANRKEIEELFDIYGCDDAIWKKFESGKNYNAFLVTRKKRKFD</sequence>
<dbReference type="Pfam" id="PF22028">
    <property type="entry name" value="DUF6934"/>
    <property type="match status" value="1"/>
</dbReference>